<evidence type="ECO:0000256" key="3">
    <source>
        <dbReference type="ARBA" id="ARBA00023239"/>
    </source>
</evidence>
<dbReference type="AlphaFoldDB" id="A0A8J7DVX9"/>
<evidence type="ECO:0000256" key="5">
    <source>
        <dbReference type="ARBA" id="ARBA00030918"/>
    </source>
</evidence>
<dbReference type="InterPro" id="IPR026044">
    <property type="entry name" value="MltA"/>
</dbReference>
<dbReference type="InterPro" id="IPR010611">
    <property type="entry name" value="3D_dom"/>
</dbReference>
<evidence type="ECO:0000313" key="8">
    <source>
        <dbReference type="EMBL" id="MBE9116124.1"/>
    </source>
</evidence>
<dbReference type="GO" id="GO:0019867">
    <property type="term" value="C:outer membrane"/>
    <property type="evidence" value="ECO:0007669"/>
    <property type="project" value="InterPro"/>
</dbReference>
<evidence type="ECO:0000256" key="2">
    <source>
        <dbReference type="ARBA" id="ARBA00012587"/>
    </source>
</evidence>
<dbReference type="PANTHER" id="PTHR30124:SF0">
    <property type="entry name" value="MEMBRANE-BOUND LYTIC MUREIN TRANSGLYCOSYLASE A"/>
    <property type="match status" value="1"/>
</dbReference>
<dbReference type="Pfam" id="PF03562">
    <property type="entry name" value="MltA"/>
    <property type="match status" value="1"/>
</dbReference>
<dbReference type="CDD" id="cd14668">
    <property type="entry name" value="mlta_B"/>
    <property type="match status" value="1"/>
</dbReference>
<comment type="caution">
    <text evidence="8">The sequence shown here is derived from an EMBL/GenBank/DDBJ whole genome shotgun (WGS) entry which is preliminary data.</text>
</comment>
<sequence>MKKTIALFCLGLGLTISVPTLAVPAQTPLRSVAASTQSSSVGLDEQLFYGRLGQSGDKQALLQSIDHSLRYLNTQSARDAYRNYPVRGVTRDRVRRSLIRFRQLVLNSRSPEQLQAAVKREFTLYKSVGRDDGTVFFTGYYEPIYAASRVRTEEYRYPLYRKPSNLNAWTAPHPTRAQLEGTDGTGSRSPLNGYELVWLRDRLEAYLVHIQGSARLTLTDGSEMTVGYAGHTDYSYVSIGREMAKEGRLPLDGLTLPVMIDYFKRVPQDLDVFLPRNHRFIFFQETHGAPATGSLNVPVTADRSIATDKAMMPPGALALVHTRIPYPNQNGGMDTPTVSRFVLDQDTGSAIKTPGRVDLFLGTGPVAGARAGIVGWTGDLYYLLLRN</sequence>
<evidence type="ECO:0000256" key="4">
    <source>
        <dbReference type="ARBA" id="ARBA00023316"/>
    </source>
</evidence>
<reference evidence="8" key="1">
    <citation type="submission" date="2020-10" db="EMBL/GenBank/DDBJ databases">
        <authorList>
            <person name="Castelo-Branco R."/>
            <person name="Eusebio N."/>
            <person name="Adriana R."/>
            <person name="Vieira A."/>
            <person name="Brugerolle De Fraissinette N."/>
            <person name="Rezende De Castro R."/>
            <person name="Schneider M.P."/>
            <person name="Vasconcelos V."/>
            <person name="Leao P.N."/>
        </authorList>
    </citation>
    <scope>NUCLEOTIDE SEQUENCE</scope>
    <source>
        <strain evidence="8">LEGE 07157</strain>
    </source>
</reference>
<evidence type="ECO:0000256" key="6">
    <source>
        <dbReference type="SAM" id="SignalP"/>
    </source>
</evidence>
<comment type="catalytic activity">
    <reaction evidence="1">
        <text>Exolytic cleavage of the (1-&gt;4)-beta-glycosidic linkage between N-acetylmuramic acid (MurNAc) and N-acetylglucosamine (GlcNAc) residues in peptidoglycan, from either the reducing or the non-reducing ends of the peptidoglycan chains, with concomitant formation of a 1,6-anhydrobond in the MurNAc residue.</text>
        <dbReference type="EC" id="4.2.2.n1"/>
    </reaction>
</comment>
<dbReference type="Pfam" id="PF06725">
    <property type="entry name" value="3D"/>
    <property type="match status" value="1"/>
</dbReference>
<evidence type="ECO:0000313" key="9">
    <source>
        <dbReference type="Proteomes" id="UP000654482"/>
    </source>
</evidence>
<keyword evidence="6" id="KW-0732">Signal</keyword>
<feature type="signal peptide" evidence="6">
    <location>
        <begin position="1"/>
        <end position="22"/>
    </location>
</feature>
<dbReference type="GO" id="GO:0009254">
    <property type="term" value="P:peptidoglycan turnover"/>
    <property type="evidence" value="ECO:0007669"/>
    <property type="project" value="InterPro"/>
</dbReference>
<evidence type="ECO:0000256" key="1">
    <source>
        <dbReference type="ARBA" id="ARBA00001420"/>
    </source>
</evidence>
<feature type="chain" id="PRO_5035206744" description="peptidoglycan lytic exotransglycosylase" evidence="6">
    <location>
        <begin position="23"/>
        <end position="387"/>
    </location>
</feature>
<dbReference type="EMBL" id="JADEWZ010000011">
    <property type="protein sequence ID" value="MBE9116124.1"/>
    <property type="molecule type" value="Genomic_DNA"/>
</dbReference>
<dbReference type="GO" id="GO:0071555">
    <property type="term" value="P:cell wall organization"/>
    <property type="evidence" value="ECO:0007669"/>
    <property type="project" value="UniProtKB-KW"/>
</dbReference>
<keyword evidence="3" id="KW-0456">Lyase</keyword>
<dbReference type="SMART" id="SM00925">
    <property type="entry name" value="MltA"/>
    <property type="match status" value="1"/>
</dbReference>
<dbReference type="EC" id="4.2.2.n1" evidence="2"/>
<protein>
    <recommendedName>
        <fullName evidence="2">peptidoglycan lytic exotransglycosylase</fullName>
        <ecNumber evidence="2">4.2.2.n1</ecNumber>
    </recommendedName>
    <alternativeName>
        <fullName evidence="5">Murein hydrolase A</fullName>
    </alternativeName>
</protein>
<dbReference type="PANTHER" id="PTHR30124">
    <property type="entry name" value="MEMBRANE-BOUND LYTIC MUREIN TRANSGLYCOSYLASE A"/>
    <property type="match status" value="1"/>
</dbReference>
<name>A0A8J7DVX9_9CYAN</name>
<dbReference type="RefSeq" id="WP_194029212.1">
    <property type="nucleotide sequence ID" value="NZ_JADEWZ010000011.1"/>
</dbReference>
<dbReference type="PIRSF" id="PIRSF019422">
    <property type="entry name" value="MltA"/>
    <property type="match status" value="1"/>
</dbReference>
<proteinExistence type="predicted"/>
<evidence type="ECO:0000259" key="7">
    <source>
        <dbReference type="SMART" id="SM00925"/>
    </source>
</evidence>
<keyword evidence="9" id="KW-1185">Reference proteome</keyword>
<dbReference type="InterPro" id="IPR036908">
    <property type="entry name" value="RlpA-like_sf"/>
</dbReference>
<gene>
    <name evidence="8" type="ORF">IQ249_09475</name>
</gene>
<accession>A0A8J7DVX9</accession>
<dbReference type="GO" id="GO:0009253">
    <property type="term" value="P:peptidoglycan catabolic process"/>
    <property type="evidence" value="ECO:0007669"/>
    <property type="project" value="TreeGrafter"/>
</dbReference>
<dbReference type="SUPFAM" id="SSF50685">
    <property type="entry name" value="Barwin-like endoglucanases"/>
    <property type="match status" value="1"/>
</dbReference>
<dbReference type="GO" id="GO:0004553">
    <property type="term" value="F:hydrolase activity, hydrolyzing O-glycosyl compounds"/>
    <property type="evidence" value="ECO:0007669"/>
    <property type="project" value="InterPro"/>
</dbReference>
<keyword evidence="4" id="KW-0961">Cell wall biogenesis/degradation</keyword>
<dbReference type="Proteomes" id="UP000654482">
    <property type="component" value="Unassembled WGS sequence"/>
</dbReference>
<feature type="domain" description="Lytic transglycosylase MltA" evidence="7">
    <location>
        <begin position="144"/>
        <end position="284"/>
    </location>
</feature>
<organism evidence="8 9">
    <name type="scientific">Lusitaniella coriacea LEGE 07157</name>
    <dbReference type="NCBI Taxonomy" id="945747"/>
    <lineage>
        <taxon>Bacteria</taxon>
        <taxon>Bacillati</taxon>
        <taxon>Cyanobacteriota</taxon>
        <taxon>Cyanophyceae</taxon>
        <taxon>Spirulinales</taxon>
        <taxon>Lusitaniellaceae</taxon>
        <taxon>Lusitaniella</taxon>
    </lineage>
</organism>
<dbReference type="GO" id="GO:0008933">
    <property type="term" value="F:peptidoglycan lytic transglycosylase activity"/>
    <property type="evidence" value="ECO:0007669"/>
    <property type="project" value="TreeGrafter"/>
</dbReference>
<dbReference type="Gene3D" id="2.40.240.50">
    <property type="entry name" value="Barwin-like endoglucanases"/>
    <property type="match status" value="1"/>
</dbReference>
<dbReference type="Gene3D" id="2.40.40.10">
    <property type="entry name" value="RlpA-like domain"/>
    <property type="match status" value="1"/>
</dbReference>
<dbReference type="InterPro" id="IPR005300">
    <property type="entry name" value="MltA_B"/>
</dbReference>
<dbReference type="CDD" id="cd14485">
    <property type="entry name" value="mltA_like_LT_A"/>
    <property type="match status" value="1"/>
</dbReference>